<evidence type="ECO:0000256" key="2">
    <source>
        <dbReference type="ARBA" id="ARBA00005916"/>
    </source>
</evidence>
<dbReference type="Pfam" id="PF01488">
    <property type="entry name" value="Shikimate_DH"/>
    <property type="match status" value="1"/>
</dbReference>
<evidence type="ECO:0000256" key="4">
    <source>
        <dbReference type="ARBA" id="ARBA00022857"/>
    </source>
</evidence>
<dbReference type="GO" id="GO:0008883">
    <property type="term" value="F:glutamyl-tRNA reductase activity"/>
    <property type="evidence" value="ECO:0007669"/>
    <property type="project" value="UniProtKB-UniRule"/>
</dbReference>
<dbReference type="InterPro" id="IPR015895">
    <property type="entry name" value="4pyrrol_synth_GluRdtase_N"/>
</dbReference>
<comment type="catalytic activity">
    <reaction evidence="7 9 14">
        <text>(S)-4-amino-5-oxopentanoate + tRNA(Glu) + NADP(+) = L-glutamyl-tRNA(Glu) + NADPH + H(+)</text>
        <dbReference type="Rhea" id="RHEA:12344"/>
        <dbReference type="Rhea" id="RHEA-COMP:9663"/>
        <dbReference type="Rhea" id="RHEA-COMP:9680"/>
        <dbReference type="ChEBI" id="CHEBI:15378"/>
        <dbReference type="ChEBI" id="CHEBI:57501"/>
        <dbReference type="ChEBI" id="CHEBI:57783"/>
        <dbReference type="ChEBI" id="CHEBI:58349"/>
        <dbReference type="ChEBI" id="CHEBI:78442"/>
        <dbReference type="ChEBI" id="CHEBI:78520"/>
        <dbReference type="EC" id="1.2.1.70"/>
    </reaction>
</comment>
<dbReference type="FunFam" id="3.40.50.720:FF:000031">
    <property type="entry name" value="Glutamyl-tRNA reductase"/>
    <property type="match status" value="1"/>
</dbReference>
<comment type="pathway">
    <text evidence="1 9 14">Porphyrin-containing compound metabolism; protoporphyrin-IX biosynthesis; 5-aminolevulinate from L-glutamyl-tRNA(Glu): step 1/2.</text>
</comment>
<accession>A0A1V2ZYW0</accession>
<dbReference type="InterPro" id="IPR036453">
    <property type="entry name" value="GluRdtase_dimer_dom_sf"/>
</dbReference>
<proteinExistence type="inferred from homology"/>
<dbReference type="PIRSF" id="PIRSF000445">
    <property type="entry name" value="4pyrrol_synth_GluRdtase"/>
    <property type="match status" value="1"/>
</dbReference>
<evidence type="ECO:0000256" key="7">
    <source>
        <dbReference type="ARBA" id="ARBA00047464"/>
    </source>
</evidence>
<evidence type="ECO:0000259" key="16">
    <source>
        <dbReference type="Pfam" id="PF00745"/>
    </source>
</evidence>
<evidence type="ECO:0000256" key="12">
    <source>
        <dbReference type="PIRSR" id="PIRSR000445-3"/>
    </source>
</evidence>
<dbReference type="RefSeq" id="WP_024328222.1">
    <property type="nucleotide sequence ID" value="NZ_MUZR01000018.1"/>
</dbReference>
<keyword evidence="6 9" id="KW-0627">Porphyrin biosynthesis</keyword>
<comment type="subunit">
    <text evidence="9">Homodimer.</text>
</comment>
<feature type="binding site" evidence="9 11">
    <location>
        <position position="107"/>
    </location>
    <ligand>
        <name>substrate</name>
    </ligand>
</feature>
<dbReference type="Proteomes" id="UP000189177">
    <property type="component" value="Unassembled WGS sequence"/>
</dbReference>
<feature type="binding site" evidence="9 11">
    <location>
        <position position="118"/>
    </location>
    <ligand>
        <name>substrate</name>
    </ligand>
</feature>
<dbReference type="GO" id="GO:0050661">
    <property type="term" value="F:NADP binding"/>
    <property type="evidence" value="ECO:0007669"/>
    <property type="project" value="InterPro"/>
</dbReference>
<evidence type="ECO:0000256" key="1">
    <source>
        <dbReference type="ARBA" id="ARBA00005059"/>
    </source>
</evidence>
<feature type="binding site" evidence="9 11">
    <location>
        <begin position="112"/>
        <end position="114"/>
    </location>
    <ligand>
        <name>substrate</name>
    </ligand>
</feature>
<gene>
    <name evidence="9" type="primary">hemA</name>
    <name evidence="19" type="ORF">B1A74_06580</name>
</gene>
<dbReference type="Pfam" id="PF00745">
    <property type="entry name" value="GlutR_dimer"/>
    <property type="match status" value="1"/>
</dbReference>
<dbReference type="InterPro" id="IPR036343">
    <property type="entry name" value="GluRdtase_N_sf"/>
</dbReference>
<dbReference type="UniPathway" id="UPA00251">
    <property type="reaction ID" value="UER00316"/>
</dbReference>
<evidence type="ECO:0000256" key="5">
    <source>
        <dbReference type="ARBA" id="ARBA00023002"/>
    </source>
</evidence>
<evidence type="ECO:0000256" key="10">
    <source>
        <dbReference type="PIRSR" id="PIRSR000445-1"/>
    </source>
</evidence>
<dbReference type="Gene3D" id="3.30.460.30">
    <property type="entry name" value="Glutamyl-tRNA reductase, N-terminal domain"/>
    <property type="match status" value="1"/>
</dbReference>
<feature type="site" description="Important for activity" evidence="9 13">
    <location>
        <position position="97"/>
    </location>
</feature>
<dbReference type="EMBL" id="MUZR01000018">
    <property type="protein sequence ID" value="OOC10298.1"/>
    <property type="molecule type" value="Genomic_DNA"/>
</dbReference>
<evidence type="ECO:0000256" key="15">
    <source>
        <dbReference type="SAM" id="MobiDB-lite"/>
    </source>
</evidence>
<reference evidence="19 20" key="1">
    <citation type="submission" date="2017-02" db="EMBL/GenBank/DDBJ databases">
        <title>Genomic diversity within the haloalkaliphilic genus Thioalkalivibrio.</title>
        <authorList>
            <person name="Ahn A.-C."/>
            <person name="Meier-Kolthoff J."/>
            <person name="Overmars L."/>
            <person name="Richter M."/>
            <person name="Woyke T."/>
            <person name="Sorokin D.Y."/>
            <person name="Muyzer G."/>
        </authorList>
    </citation>
    <scope>NUCLEOTIDE SEQUENCE [LARGE SCALE GENOMIC DNA]</scope>
    <source>
        <strain evidence="19 20">HL17</strain>
    </source>
</reference>
<dbReference type="InterPro" id="IPR006151">
    <property type="entry name" value="Shikm_DH/Glu-tRNA_Rdtase"/>
</dbReference>
<name>A0A1V2ZYW0_9GAMM</name>
<dbReference type="InterPro" id="IPR036291">
    <property type="entry name" value="NAD(P)-bd_dom_sf"/>
</dbReference>
<evidence type="ECO:0000256" key="3">
    <source>
        <dbReference type="ARBA" id="ARBA00012970"/>
    </source>
</evidence>
<feature type="domain" description="Tetrapyrrole biosynthesis glutamyl-tRNA reductase dimerisation" evidence="16">
    <location>
        <begin position="318"/>
        <end position="415"/>
    </location>
</feature>
<evidence type="ECO:0000256" key="11">
    <source>
        <dbReference type="PIRSR" id="PIRSR000445-2"/>
    </source>
</evidence>
<feature type="region of interest" description="Disordered" evidence="15">
    <location>
        <begin position="415"/>
        <end position="453"/>
    </location>
</feature>
<feature type="binding site" evidence="9 12">
    <location>
        <begin position="187"/>
        <end position="192"/>
    </location>
    <ligand>
        <name>NADP(+)</name>
        <dbReference type="ChEBI" id="CHEBI:58349"/>
    </ligand>
</feature>
<comment type="domain">
    <text evidence="9">Possesses an unusual extended V-shaped dimeric structure with each monomer consisting of three distinct domains arranged along a curved 'spinal' alpha-helix. The N-terminal catalytic domain specifically recognizes the glutamate moiety of the substrate. The second domain is the NADPH-binding domain, and the third C-terminal domain is responsible for dimerization.</text>
</comment>
<dbReference type="FunFam" id="3.30.460.30:FF:000001">
    <property type="entry name" value="Glutamyl-tRNA reductase"/>
    <property type="match status" value="1"/>
</dbReference>
<feature type="domain" description="Glutamyl-tRNA reductase N-terminal" evidence="18">
    <location>
        <begin position="5"/>
        <end position="154"/>
    </location>
</feature>
<dbReference type="SUPFAM" id="SSF69742">
    <property type="entry name" value="Glutamyl tRNA-reductase catalytic, N-terminal domain"/>
    <property type="match status" value="1"/>
</dbReference>
<evidence type="ECO:0000256" key="14">
    <source>
        <dbReference type="RuleBase" id="RU000584"/>
    </source>
</evidence>
<dbReference type="InterPro" id="IPR000343">
    <property type="entry name" value="4pyrrol_synth_GluRdtase"/>
</dbReference>
<evidence type="ECO:0000313" key="20">
    <source>
        <dbReference type="Proteomes" id="UP000189177"/>
    </source>
</evidence>
<dbReference type="NCBIfam" id="TIGR01035">
    <property type="entry name" value="hemA"/>
    <property type="match status" value="1"/>
</dbReference>
<comment type="caution">
    <text evidence="19">The sequence shown here is derived from an EMBL/GenBank/DDBJ whole genome shotgun (WGS) entry which is preliminary data.</text>
</comment>
<dbReference type="Pfam" id="PF05201">
    <property type="entry name" value="GlutR_N"/>
    <property type="match status" value="1"/>
</dbReference>
<protein>
    <recommendedName>
        <fullName evidence="8 9">Glutamyl-tRNA reductase</fullName>
        <shortName evidence="9">GluTR</shortName>
        <ecNumber evidence="3 9">1.2.1.70</ecNumber>
    </recommendedName>
</protein>
<keyword evidence="4 9" id="KW-0521">NADP</keyword>
<evidence type="ECO:0000256" key="9">
    <source>
        <dbReference type="HAMAP-Rule" id="MF_00087"/>
    </source>
</evidence>
<evidence type="ECO:0000256" key="8">
    <source>
        <dbReference type="ARBA" id="ARBA00068659"/>
    </source>
</evidence>
<feature type="active site" description="Nucleophile" evidence="9 10">
    <location>
        <position position="49"/>
    </location>
</feature>
<feature type="compositionally biased region" description="Basic and acidic residues" evidence="15">
    <location>
        <begin position="421"/>
        <end position="453"/>
    </location>
</feature>
<keyword evidence="20" id="KW-1185">Reference proteome</keyword>
<dbReference type="PANTHER" id="PTHR43013">
    <property type="entry name" value="GLUTAMYL-TRNA REDUCTASE"/>
    <property type="match status" value="1"/>
</dbReference>
<comment type="function">
    <text evidence="9">Catalyzes the NADPH-dependent reduction of glutamyl-tRNA(Glu) to glutamate 1-semialdehyde (GSA).</text>
</comment>
<dbReference type="STRING" id="252474.B1A74_06580"/>
<evidence type="ECO:0000259" key="17">
    <source>
        <dbReference type="Pfam" id="PF01488"/>
    </source>
</evidence>
<comment type="miscellaneous">
    <text evidence="9">During catalysis, the active site Cys acts as a nucleophile attacking the alpha-carbonyl group of tRNA-bound glutamate with the formation of a thioester intermediate between enzyme and glutamate, and the concomitant release of tRNA(Glu). The thioester intermediate is finally reduced by direct hydride transfer from NADPH, to form the product GSA.</text>
</comment>
<dbReference type="GO" id="GO:0019353">
    <property type="term" value="P:protoporphyrinogen IX biosynthetic process from glutamate"/>
    <property type="evidence" value="ECO:0007669"/>
    <property type="project" value="TreeGrafter"/>
</dbReference>
<keyword evidence="5 9" id="KW-0560">Oxidoreductase</keyword>
<feature type="binding site" evidence="9 11">
    <location>
        <begin position="48"/>
        <end position="51"/>
    </location>
    <ligand>
        <name>substrate</name>
    </ligand>
</feature>
<organism evidence="19 20">
    <name type="scientific">Thioalkalivibrio halophilus</name>
    <dbReference type="NCBI Taxonomy" id="252474"/>
    <lineage>
        <taxon>Bacteria</taxon>
        <taxon>Pseudomonadati</taxon>
        <taxon>Pseudomonadota</taxon>
        <taxon>Gammaproteobacteria</taxon>
        <taxon>Chromatiales</taxon>
        <taxon>Ectothiorhodospiraceae</taxon>
        <taxon>Thioalkalivibrio</taxon>
    </lineage>
</organism>
<feature type="domain" description="Quinate/shikimate 5-dehydrogenase/glutamyl-tRNA reductase" evidence="17">
    <location>
        <begin position="170"/>
        <end position="304"/>
    </location>
</feature>
<dbReference type="SUPFAM" id="SSF69075">
    <property type="entry name" value="Glutamyl tRNA-reductase dimerization domain"/>
    <property type="match status" value="1"/>
</dbReference>
<comment type="similarity">
    <text evidence="2 9 14">Belongs to the glutamyl-tRNA reductase family.</text>
</comment>
<dbReference type="CDD" id="cd05213">
    <property type="entry name" value="NAD_bind_Glutamyl_tRNA_reduct"/>
    <property type="match status" value="1"/>
</dbReference>
<evidence type="ECO:0000256" key="6">
    <source>
        <dbReference type="ARBA" id="ARBA00023244"/>
    </source>
</evidence>
<dbReference type="HAMAP" id="MF_00087">
    <property type="entry name" value="Glu_tRNA_reductase"/>
    <property type="match status" value="1"/>
</dbReference>
<sequence>MLFALGINHKTAPVEIRERLSVSQHELDDALHSLRSGVRLPESAILSTCNRTEVYFRESGEDSEHRVVDWLGGYHGIDRSELRPYLYLHHDGSAVRHTLRVASGLDSMVLGEPQILGQMKTAYQYAHDAGTLGLSLERLFQHAFATAKDVRTETAIGQSAVSVAFAAVSLGRQIFGDLKPLTAMVVGAGETIELALQHLRGLGIGRVIVANRTEERARSVAERFDGEPIGLDHLGERLPEADIVISSTAAPVPILGKGAVERALRKRRRKPMFMVDIAVPRDIEPEVGQLEDIYLYTVDDLQEVIDDNMASRQAAAEQAEEIINQRAGEFMRWLRARDSIDSIRQLRERAETVKDETVERALAMIRAGRSPDEVLPWLAHTLTNKLMHHPCKSLNTAAHEGDARLLEAAHQLFQLPEREDDPGHDRGRDHGPEHGHAPGHGHGAEPDDTRDDA</sequence>
<dbReference type="SUPFAM" id="SSF51735">
    <property type="entry name" value="NAD(P)-binding Rossmann-fold domains"/>
    <property type="match status" value="1"/>
</dbReference>
<dbReference type="PANTHER" id="PTHR43013:SF1">
    <property type="entry name" value="GLUTAMYL-TRNA REDUCTASE"/>
    <property type="match status" value="1"/>
</dbReference>
<evidence type="ECO:0000313" key="19">
    <source>
        <dbReference type="EMBL" id="OOC10298.1"/>
    </source>
</evidence>
<dbReference type="AlphaFoldDB" id="A0A1V2ZYW0"/>
<dbReference type="EC" id="1.2.1.70" evidence="3 9"/>
<evidence type="ECO:0000259" key="18">
    <source>
        <dbReference type="Pfam" id="PF05201"/>
    </source>
</evidence>
<dbReference type="InterPro" id="IPR015896">
    <property type="entry name" value="4pyrrol_synth_GluRdtase_dimer"/>
</dbReference>
<dbReference type="Gene3D" id="3.40.50.720">
    <property type="entry name" value="NAD(P)-binding Rossmann-like Domain"/>
    <property type="match status" value="1"/>
</dbReference>
<dbReference type="OrthoDB" id="110209at2"/>
<evidence type="ECO:0000256" key="13">
    <source>
        <dbReference type="PIRSR" id="PIRSR000445-4"/>
    </source>
</evidence>